<keyword evidence="8" id="KW-0966">Cell projection</keyword>
<dbReference type="Pfam" id="PF02465">
    <property type="entry name" value="FliD_N"/>
    <property type="match status" value="1"/>
</dbReference>
<keyword evidence="3" id="KW-0175">Coiled coil</keyword>
<proteinExistence type="inferred from homology"/>
<sequence>MDILSSLNTGGSGLNISELTDTLTKAEIEPRKSLISQRIDTAELRLSGYERLRGQTETLNEMLTLMRQLSPLAVRSDTSAVRASVTDAKALDLTSAQVAVDRLATPQVLNFTGHASADAELGAGSLTVALGSWSGDTPPVFTQGSATANTITFAEGSTLSDVAEALNLLDGVSARVIDSGDGTFSLGVTSDTGTANALRFSASTDSDPRLAALDFAADPTGVQVQVAGNAELRLNGIPVTRASNTVTDLLPGVDLTLTATTAAATITATPDTDGSLEVMQGFVDMINATRTLFSDLTARGFGSADSAGDLAGDTLTESLMRGMESVLARGFGGAGTHLADIGVMTERDGRLSLDAATFTAALTANPALLDPLIRDDLTAAGATVTGTPRVAPDAGTFRLTRDPATGAASLDGVALIGREQEDGRWLYAVNSGPMRGISLTVEADTDLAEIRFGPSMLGSLQSYLGSVVENGAALAQRETGLRDTIAAETSALEALDTRSADLRARYIARFTEMERIITQLNSTGDYLTTLIDAWNSDS</sequence>
<evidence type="ECO:0000256" key="4">
    <source>
        <dbReference type="ARBA" id="ARBA00023143"/>
    </source>
</evidence>
<dbReference type="PANTHER" id="PTHR30288">
    <property type="entry name" value="FLAGELLAR CAP/ASSEMBLY PROTEIN FLID"/>
    <property type="match status" value="1"/>
</dbReference>
<evidence type="ECO:0000259" key="6">
    <source>
        <dbReference type="Pfam" id="PF02465"/>
    </source>
</evidence>
<dbReference type="Proteomes" id="UP000645462">
    <property type="component" value="Unassembled WGS sequence"/>
</dbReference>
<comment type="subunit">
    <text evidence="2 5">Homopentamer.</text>
</comment>
<dbReference type="InterPro" id="IPR010809">
    <property type="entry name" value="FliD_C"/>
</dbReference>
<dbReference type="Pfam" id="PF07195">
    <property type="entry name" value="FliD_C"/>
    <property type="match status" value="1"/>
</dbReference>
<keyword evidence="8" id="KW-0282">Flagellum</keyword>
<evidence type="ECO:0000259" key="7">
    <source>
        <dbReference type="Pfam" id="PF07195"/>
    </source>
</evidence>
<reference evidence="9" key="1">
    <citation type="journal article" date="2019" name="Int. J. Syst. Evol. Microbiol.">
        <title>The Global Catalogue of Microorganisms (GCM) 10K type strain sequencing project: providing services to taxonomists for standard genome sequencing and annotation.</title>
        <authorList>
            <consortium name="The Broad Institute Genomics Platform"/>
            <consortium name="The Broad Institute Genome Sequencing Center for Infectious Disease"/>
            <person name="Wu L."/>
            <person name="Ma J."/>
        </authorList>
    </citation>
    <scope>NUCLEOTIDE SEQUENCE [LARGE SCALE GENOMIC DNA]</scope>
    <source>
        <strain evidence="9">CGMCC 1.12478</strain>
    </source>
</reference>
<evidence type="ECO:0000256" key="5">
    <source>
        <dbReference type="RuleBase" id="RU362066"/>
    </source>
</evidence>
<dbReference type="InterPro" id="IPR040026">
    <property type="entry name" value="FliD"/>
</dbReference>
<comment type="subcellular location">
    <subcellularLocation>
        <location evidence="5">Secreted</location>
    </subcellularLocation>
    <subcellularLocation>
        <location evidence="5">Bacterial flagellum</location>
    </subcellularLocation>
</comment>
<keyword evidence="8" id="KW-0969">Cilium</keyword>
<dbReference type="EMBL" id="BMFC01000019">
    <property type="protein sequence ID" value="GGC21104.1"/>
    <property type="molecule type" value="Genomic_DNA"/>
</dbReference>
<feature type="domain" description="Flagellar hook-associated protein 2 N-terminal" evidence="6">
    <location>
        <begin position="12"/>
        <end position="107"/>
    </location>
</feature>
<organism evidence="8 9">
    <name type="scientific">Marivita lacus</name>
    <dbReference type="NCBI Taxonomy" id="1323742"/>
    <lineage>
        <taxon>Bacteria</taxon>
        <taxon>Pseudomonadati</taxon>
        <taxon>Pseudomonadota</taxon>
        <taxon>Alphaproteobacteria</taxon>
        <taxon>Rhodobacterales</taxon>
        <taxon>Roseobacteraceae</taxon>
        <taxon>Marivita</taxon>
    </lineage>
</organism>
<keyword evidence="4 5" id="KW-0975">Bacterial flagellum</keyword>
<gene>
    <name evidence="8" type="primary">fliD</name>
    <name evidence="8" type="ORF">GCM10011363_42180</name>
</gene>
<keyword evidence="9" id="KW-1185">Reference proteome</keyword>
<evidence type="ECO:0000256" key="2">
    <source>
        <dbReference type="ARBA" id="ARBA00011255"/>
    </source>
</evidence>
<evidence type="ECO:0000313" key="9">
    <source>
        <dbReference type="Proteomes" id="UP000645462"/>
    </source>
</evidence>
<evidence type="ECO:0000256" key="1">
    <source>
        <dbReference type="ARBA" id="ARBA00009764"/>
    </source>
</evidence>
<dbReference type="RefSeq" id="WP_188484081.1">
    <property type="nucleotide sequence ID" value="NZ_BMFC01000019.1"/>
</dbReference>
<comment type="similarity">
    <text evidence="1 5">Belongs to the FliD family.</text>
</comment>
<keyword evidence="5" id="KW-0964">Secreted</keyword>
<feature type="domain" description="Flagellar hook-associated protein 2 C-terminal" evidence="7">
    <location>
        <begin position="227"/>
        <end position="522"/>
    </location>
</feature>
<evidence type="ECO:0000313" key="8">
    <source>
        <dbReference type="EMBL" id="GGC21104.1"/>
    </source>
</evidence>
<comment type="function">
    <text evidence="5">Required for morphogenesis and for the elongation of the flagellar filament by facilitating polymerization of the flagellin monomers at the tip of growing filament. Forms a capping structure, which prevents flagellin subunits (transported through the central channel of the flagellum) from leaking out without polymerization at the distal end.</text>
</comment>
<evidence type="ECO:0000256" key="3">
    <source>
        <dbReference type="ARBA" id="ARBA00023054"/>
    </source>
</evidence>
<name>A0ABQ1LDE1_9RHOB</name>
<accession>A0ABQ1LDE1</accession>
<comment type="caution">
    <text evidence="8">The sequence shown here is derived from an EMBL/GenBank/DDBJ whole genome shotgun (WGS) entry which is preliminary data.</text>
</comment>
<protein>
    <recommendedName>
        <fullName evidence="5">Flagellar hook-associated protein 2</fullName>
        <shortName evidence="5">HAP2</shortName>
    </recommendedName>
    <alternativeName>
        <fullName evidence="5">Flagellar cap protein</fullName>
    </alternativeName>
</protein>
<dbReference type="InterPro" id="IPR003481">
    <property type="entry name" value="FliD_N"/>
</dbReference>
<dbReference type="PANTHER" id="PTHR30288:SF0">
    <property type="entry name" value="FLAGELLAR HOOK-ASSOCIATED PROTEIN 2"/>
    <property type="match status" value="1"/>
</dbReference>